<dbReference type="EMBL" id="JAWDGP010003518">
    <property type="protein sequence ID" value="KAK3773694.1"/>
    <property type="molecule type" value="Genomic_DNA"/>
</dbReference>
<name>A0AAE0ZQF7_9GAST</name>
<organism evidence="1 2">
    <name type="scientific">Elysia crispata</name>
    <name type="common">lettuce slug</name>
    <dbReference type="NCBI Taxonomy" id="231223"/>
    <lineage>
        <taxon>Eukaryota</taxon>
        <taxon>Metazoa</taxon>
        <taxon>Spiralia</taxon>
        <taxon>Lophotrochozoa</taxon>
        <taxon>Mollusca</taxon>
        <taxon>Gastropoda</taxon>
        <taxon>Heterobranchia</taxon>
        <taxon>Euthyneura</taxon>
        <taxon>Panpulmonata</taxon>
        <taxon>Sacoglossa</taxon>
        <taxon>Placobranchoidea</taxon>
        <taxon>Plakobranchidae</taxon>
        <taxon>Elysia</taxon>
    </lineage>
</organism>
<dbReference type="AlphaFoldDB" id="A0AAE0ZQF7"/>
<keyword evidence="2" id="KW-1185">Reference proteome</keyword>
<sequence length="184" mass="20338">MSVAGVSAPGFGQAMGVSRCVNRETVTLSIIEEHHAPEYTRLWLLTHNPIIRPLPPIKLSSTDYSTCILYRGSHRLFQCFEPVKRESHNIIPPQSCRCSFLMFFFLVSRAIARYSPPPPPDSGVSVPQSDIDGPQGSATRGVFRTSILGLLVFVDLTVRDQPTQPPLPLSSRSALWAYSSRSVV</sequence>
<evidence type="ECO:0000313" key="1">
    <source>
        <dbReference type="EMBL" id="KAK3773694.1"/>
    </source>
</evidence>
<dbReference type="Proteomes" id="UP001283361">
    <property type="component" value="Unassembled WGS sequence"/>
</dbReference>
<proteinExistence type="predicted"/>
<comment type="caution">
    <text evidence="1">The sequence shown here is derived from an EMBL/GenBank/DDBJ whole genome shotgun (WGS) entry which is preliminary data.</text>
</comment>
<reference evidence="1" key="1">
    <citation type="journal article" date="2023" name="G3 (Bethesda)">
        <title>A reference genome for the long-term kleptoplast-retaining sea slug Elysia crispata morphotype clarki.</title>
        <authorList>
            <person name="Eastman K.E."/>
            <person name="Pendleton A.L."/>
            <person name="Shaikh M.A."/>
            <person name="Suttiyut T."/>
            <person name="Ogas R."/>
            <person name="Tomko P."/>
            <person name="Gavelis G."/>
            <person name="Widhalm J.R."/>
            <person name="Wisecaver J.H."/>
        </authorList>
    </citation>
    <scope>NUCLEOTIDE SEQUENCE</scope>
    <source>
        <strain evidence="1">ECLA1</strain>
    </source>
</reference>
<evidence type="ECO:0000313" key="2">
    <source>
        <dbReference type="Proteomes" id="UP001283361"/>
    </source>
</evidence>
<protein>
    <submittedName>
        <fullName evidence="1">Uncharacterized protein</fullName>
    </submittedName>
</protein>
<accession>A0AAE0ZQF7</accession>
<gene>
    <name evidence="1" type="ORF">RRG08_001423</name>
</gene>